<reference evidence="3 4" key="1">
    <citation type="submission" date="2019-07" db="EMBL/GenBank/DDBJ databases">
        <title>Whole genome shotgun sequence of Rhizobium naphthalenivorans NBRC 107585.</title>
        <authorList>
            <person name="Hosoyama A."/>
            <person name="Uohara A."/>
            <person name="Ohji S."/>
            <person name="Ichikawa N."/>
        </authorList>
    </citation>
    <scope>NUCLEOTIDE SEQUENCE [LARGE SCALE GENOMIC DNA]</scope>
    <source>
        <strain evidence="3 4">NBRC 107585</strain>
    </source>
</reference>
<dbReference type="SUPFAM" id="SSF51735">
    <property type="entry name" value="NAD(P)-binding Rossmann-fold domains"/>
    <property type="match status" value="1"/>
</dbReference>
<dbReference type="InterPro" id="IPR036291">
    <property type="entry name" value="NAD(P)-bd_dom_sf"/>
</dbReference>
<dbReference type="InterPro" id="IPR002347">
    <property type="entry name" value="SDR_fam"/>
</dbReference>
<evidence type="ECO:0000313" key="3">
    <source>
        <dbReference type="EMBL" id="GEO85303.1"/>
    </source>
</evidence>
<gene>
    <name evidence="3" type="ORF">RNA01_22350</name>
</gene>
<dbReference type="Gene3D" id="3.40.50.720">
    <property type="entry name" value="NAD(P)-binding Rossmann-like Domain"/>
    <property type="match status" value="1"/>
</dbReference>
<dbReference type="AlphaFoldDB" id="A0A512HIM1"/>
<proteinExistence type="inferred from homology"/>
<dbReference type="RefSeq" id="WP_235916582.1">
    <property type="nucleotide sequence ID" value="NZ_BJZP01000009.1"/>
</dbReference>
<dbReference type="GO" id="GO:0016020">
    <property type="term" value="C:membrane"/>
    <property type="evidence" value="ECO:0007669"/>
    <property type="project" value="TreeGrafter"/>
</dbReference>
<dbReference type="GO" id="GO:0016491">
    <property type="term" value="F:oxidoreductase activity"/>
    <property type="evidence" value="ECO:0007669"/>
    <property type="project" value="UniProtKB-KW"/>
</dbReference>
<comment type="caution">
    <text evidence="3">The sequence shown here is derived from an EMBL/GenBank/DDBJ whole genome shotgun (WGS) entry which is preliminary data.</text>
</comment>
<name>A0A512HIM1_9HYPH</name>
<comment type="similarity">
    <text evidence="1">Belongs to the short-chain dehydrogenases/reductases (SDR) family.</text>
</comment>
<protein>
    <submittedName>
        <fullName evidence="3">Oxidoreductase</fullName>
    </submittedName>
</protein>
<dbReference type="PANTHER" id="PTHR44196">
    <property type="entry name" value="DEHYDROGENASE/REDUCTASE SDR FAMILY MEMBER 7B"/>
    <property type="match status" value="1"/>
</dbReference>
<organism evidence="3 4">
    <name type="scientific">Ciceribacter naphthalenivorans</name>
    <dbReference type="NCBI Taxonomy" id="1118451"/>
    <lineage>
        <taxon>Bacteria</taxon>
        <taxon>Pseudomonadati</taxon>
        <taxon>Pseudomonadota</taxon>
        <taxon>Alphaproteobacteria</taxon>
        <taxon>Hyphomicrobiales</taxon>
        <taxon>Rhizobiaceae</taxon>
        <taxon>Ciceribacter</taxon>
    </lineage>
</organism>
<keyword evidence="2" id="KW-0560">Oxidoreductase</keyword>
<evidence type="ECO:0000256" key="2">
    <source>
        <dbReference type="ARBA" id="ARBA00023002"/>
    </source>
</evidence>
<dbReference type="EMBL" id="BJZP01000009">
    <property type="protein sequence ID" value="GEO85303.1"/>
    <property type="molecule type" value="Genomic_DNA"/>
</dbReference>
<dbReference type="Pfam" id="PF00106">
    <property type="entry name" value="adh_short"/>
    <property type="match status" value="1"/>
</dbReference>
<accession>A0A512HIM1</accession>
<keyword evidence="4" id="KW-1185">Reference proteome</keyword>
<sequence>MDENAMGERRSEARPPRISWITGASSGIGRALALRLARDGWTVAASARGNDELAALEAASCGRVISFPLDVTDKSAIDATVEAIERRLGDIDLAVFAAGTYFRDYAVDFDSERFHTMVELNLVGTARCLERVMPAMIARKGGQIAVVASISGYIGLPGAASYGATKAALNVMCEALYPELLSHGIKLSIVNPGFVDTPLTRKNDFPMPFLISAEVAADIIAQGLARGRFEIVFPWQMALAMKLLHTLPAGLRFRLTRRMLREPA</sequence>
<evidence type="ECO:0000313" key="4">
    <source>
        <dbReference type="Proteomes" id="UP000321717"/>
    </source>
</evidence>
<dbReference type="PRINTS" id="PR00081">
    <property type="entry name" value="GDHRDH"/>
</dbReference>
<evidence type="ECO:0000256" key="1">
    <source>
        <dbReference type="ARBA" id="ARBA00006484"/>
    </source>
</evidence>
<dbReference type="Proteomes" id="UP000321717">
    <property type="component" value="Unassembled WGS sequence"/>
</dbReference>
<dbReference type="PANTHER" id="PTHR44196:SF1">
    <property type="entry name" value="DEHYDROGENASE_REDUCTASE SDR FAMILY MEMBER 7B"/>
    <property type="match status" value="1"/>
</dbReference>